<name>A0A5E4CFY1_MARMO</name>
<gene>
    <name evidence="2" type="ORF">MONAX_5E035165</name>
</gene>
<protein>
    <submittedName>
        <fullName evidence="2">Uncharacterized protein</fullName>
    </submittedName>
</protein>
<evidence type="ECO:0000256" key="1">
    <source>
        <dbReference type="SAM" id="MobiDB-lite"/>
    </source>
</evidence>
<evidence type="ECO:0000313" key="3">
    <source>
        <dbReference type="Proteomes" id="UP000335636"/>
    </source>
</evidence>
<dbReference type="AlphaFoldDB" id="A0A5E4CFY1"/>
<feature type="region of interest" description="Disordered" evidence="1">
    <location>
        <begin position="1"/>
        <end position="47"/>
    </location>
</feature>
<dbReference type="EMBL" id="CABDUW010001349">
    <property type="protein sequence ID" value="VTJ80793.1"/>
    <property type="molecule type" value="Genomic_DNA"/>
</dbReference>
<feature type="non-terminal residue" evidence="2">
    <location>
        <position position="1"/>
    </location>
</feature>
<comment type="caution">
    <text evidence="2">The sequence shown here is derived from an EMBL/GenBank/DDBJ whole genome shotgun (WGS) entry which is preliminary data.</text>
</comment>
<keyword evidence="3" id="KW-1185">Reference proteome</keyword>
<evidence type="ECO:0000313" key="2">
    <source>
        <dbReference type="EMBL" id="VTJ80793.1"/>
    </source>
</evidence>
<dbReference type="Proteomes" id="UP000335636">
    <property type="component" value="Unassembled WGS sequence"/>
</dbReference>
<proteinExistence type="predicted"/>
<accession>A0A5E4CFY1</accession>
<sequence>NHRRCDHPRRNQSPWAPGSLRPLEPGPGFEPTRGSPAAQQKHLSPSAELQAALLPRSSLGCYLSTAQDHRPAPPPHWTPGFWKQSDSILNHLPRHFMGDIAHRWNCHLSRYLISSHPPAVIMVTVASQYKISSQVDRSAVRRPPGVSWG</sequence>
<organism evidence="2 3">
    <name type="scientific">Marmota monax</name>
    <name type="common">Woodchuck</name>
    <dbReference type="NCBI Taxonomy" id="9995"/>
    <lineage>
        <taxon>Eukaryota</taxon>
        <taxon>Metazoa</taxon>
        <taxon>Chordata</taxon>
        <taxon>Craniata</taxon>
        <taxon>Vertebrata</taxon>
        <taxon>Euteleostomi</taxon>
        <taxon>Mammalia</taxon>
        <taxon>Eutheria</taxon>
        <taxon>Euarchontoglires</taxon>
        <taxon>Glires</taxon>
        <taxon>Rodentia</taxon>
        <taxon>Sciuromorpha</taxon>
        <taxon>Sciuridae</taxon>
        <taxon>Xerinae</taxon>
        <taxon>Marmotini</taxon>
        <taxon>Marmota</taxon>
    </lineage>
</organism>
<reference evidence="2" key="1">
    <citation type="submission" date="2019-04" db="EMBL/GenBank/DDBJ databases">
        <authorList>
            <person name="Alioto T."/>
            <person name="Alioto T."/>
        </authorList>
    </citation>
    <scope>NUCLEOTIDE SEQUENCE [LARGE SCALE GENOMIC DNA]</scope>
</reference>